<feature type="compositionally biased region" description="Basic and acidic residues" evidence="1">
    <location>
        <begin position="56"/>
        <end position="65"/>
    </location>
</feature>
<dbReference type="EMBL" id="JASSZA010000005">
    <property type="protein sequence ID" value="KAK2112431.1"/>
    <property type="molecule type" value="Genomic_DNA"/>
</dbReference>
<accession>A0ABQ9VTG0</accession>
<dbReference type="Proteomes" id="UP001266305">
    <property type="component" value="Unassembled WGS sequence"/>
</dbReference>
<evidence type="ECO:0000313" key="2">
    <source>
        <dbReference type="EMBL" id="KAK2112431.1"/>
    </source>
</evidence>
<feature type="region of interest" description="Disordered" evidence="1">
    <location>
        <begin position="1"/>
        <end position="67"/>
    </location>
</feature>
<reference evidence="2 3" key="1">
    <citation type="submission" date="2023-05" db="EMBL/GenBank/DDBJ databases">
        <title>B98-5 Cell Line De Novo Hybrid Assembly: An Optical Mapping Approach.</title>
        <authorList>
            <person name="Kananen K."/>
            <person name="Auerbach J.A."/>
            <person name="Kautto E."/>
            <person name="Blachly J.S."/>
        </authorList>
    </citation>
    <scope>NUCLEOTIDE SEQUENCE [LARGE SCALE GENOMIC DNA]</scope>
    <source>
        <strain evidence="2">B95-8</strain>
        <tissue evidence="2">Cell line</tissue>
    </source>
</reference>
<name>A0ABQ9VTG0_SAGOE</name>
<sequence>MRAHVVTAQTVAFTAESRRPDPGAWAGTAAQNPPLLSPQPRDPRLLQRLPRKRCGPKTDSKRRFDPGALVTPALAALKRGTAGRALLGHRSRARSEPNAASPMA</sequence>
<organism evidence="2 3">
    <name type="scientific">Saguinus oedipus</name>
    <name type="common">Cotton-top tamarin</name>
    <name type="synonym">Oedipomidas oedipus</name>
    <dbReference type="NCBI Taxonomy" id="9490"/>
    <lineage>
        <taxon>Eukaryota</taxon>
        <taxon>Metazoa</taxon>
        <taxon>Chordata</taxon>
        <taxon>Craniata</taxon>
        <taxon>Vertebrata</taxon>
        <taxon>Euteleostomi</taxon>
        <taxon>Mammalia</taxon>
        <taxon>Eutheria</taxon>
        <taxon>Euarchontoglires</taxon>
        <taxon>Primates</taxon>
        <taxon>Haplorrhini</taxon>
        <taxon>Platyrrhini</taxon>
        <taxon>Cebidae</taxon>
        <taxon>Callitrichinae</taxon>
        <taxon>Saguinus</taxon>
    </lineage>
</organism>
<protein>
    <submittedName>
        <fullName evidence="2">Uncharacterized protein</fullName>
    </submittedName>
</protein>
<evidence type="ECO:0000313" key="3">
    <source>
        <dbReference type="Proteomes" id="UP001266305"/>
    </source>
</evidence>
<evidence type="ECO:0000256" key="1">
    <source>
        <dbReference type="SAM" id="MobiDB-lite"/>
    </source>
</evidence>
<keyword evidence="3" id="KW-1185">Reference proteome</keyword>
<feature type="region of interest" description="Disordered" evidence="1">
    <location>
        <begin position="81"/>
        <end position="104"/>
    </location>
</feature>
<proteinExistence type="predicted"/>
<comment type="caution">
    <text evidence="2">The sequence shown here is derived from an EMBL/GenBank/DDBJ whole genome shotgun (WGS) entry which is preliminary data.</text>
</comment>
<gene>
    <name evidence="2" type="ORF">P7K49_012178</name>
</gene>